<accession>A0A439DUD1</accession>
<dbReference type="Proteomes" id="UP000287177">
    <property type="component" value="Unassembled WGS sequence"/>
</dbReference>
<evidence type="ECO:0000313" key="3">
    <source>
        <dbReference type="Proteomes" id="UP000287177"/>
    </source>
</evidence>
<evidence type="ECO:0000256" key="1">
    <source>
        <dbReference type="SAM" id="MobiDB-lite"/>
    </source>
</evidence>
<dbReference type="EMBL" id="ATDN01000015">
    <property type="protein sequence ID" value="RWA20059.1"/>
    <property type="molecule type" value="Genomic_DNA"/>
</dbReference>
<proteinExistence type="predicted"/>
<sequence>MTSTNRPPTEPHTVASASGTTGSVRPPTNNAAAAHRNTLRTLPPHRFHLSVPHNRSIPATATPENEPPKLTLTLYLL</sequence>
<protein>
    <submittedName>
        <fullName evidence="2">Uncharacterized protein</fullName>
    </submittedName>
</protein>
<evidence type="ECO:0000313" key="2">
    <source>
        <dbReference type="EMBL" id="RWA20059.1"/>
    </source>
</evidence>
<feature type="compositionally biased region" description="Polar residues" evidence="1">
    <location>
        <begin position="15"/>
        <end position="31"/>
    </location>
</feature>
<gene>
    <name evidence="2" type="ORF">MELE44368_19295</name>
</gene>
<name>A0A439DUD1_9MYCO</name>
<reference evidence="2 3" key="1">
    <citation type="submission" date="2013-06" db="EMBL/GenBank/DDBJ databases">
        <title>The draft sequence of the Mycobacterium elephantis genome.</title>
        <authorList>
            <person name="Pettersson F.B."/>
            <person name="Das S."/>
            <person name="Dasgupta S."/>
            <person name="Bhattacharya A."/>
            <person name="Kirsebom L.A."/>
        </authorList>
    </citation>
    <scope>NUCLEOTIDE SEQUENCE [LARGE SCALE GENOMIC DNA]</scope>
    <source>
        <strain evidence="2 3">DSM 44368</strain>
    </source>
</reference>
<keyword evidence="3" id="KW-1185">Reference proteome</keyword>
<organism evidence="2 3">
    <name type="scientific">Mycolicibacterium elephantis DSM 44368</name>
    <dbReference type="NCBI Taxonomy" id="1335622"/>
    <lineage>
        <taxon>Bacteria</taxon>
        <taxon>Bacillati</taxon>
        <taxon>Actinomycetota</taxon>
        <taxon>Actinomycetes</taxon>
        <taxon>Mycobacteriales</taxon>
        <taxon>Mycobacteriaceae</taxon>
        <taxon>Mycolicibacterium</taxon>
    </lineage>
</organism>
<dbReference type="AlphaFoldDB" id="A0A439DUD1"/>
<feature type="region of interest" description="Disordered" evidence="1">
    <location>
        <begin position="45"/>
        <end position="77"/>
    </location>
</feature>
<feature type="region of interest" description="Disordered" evidence="1">
    <location>
        <begin position="1"/>
        <end position="32"/>
    </location>
</feature>
<comment type="caution">
    <text evidence="2">The sequence shown here is derived from an EMBL/GenBank/DDBJ whole genome shotgun (WGS) entry which is preliminary data.</text>
</comment>